<evidence type="ECO:0000259" key="3">
    <source>
        <dbReference type="Pfam" id="PF02911"/>
    </source>
</evidence>
<dbReference type="SUPFAM" id="SSF50486">
    <property type="entry name" value="FMT C-terminal domain-like"/>
    <property type="match status" value="1"/>
</dbReference>
<dbReference type="EC" id="2.1.2.13" evidence="4"/>
<dbReference type="AlphaFoldDB" id="A0A840I9Z1"/>
<feature type="domain" description="Formyl transferase C-terminal" evidence="3">
    <location>
        <begin position="204"/>
        <end position="301"/>
    </location>
</feature>
<dbReference type="Proteomes" id="UP000585272">
    <property type="component" value="Unassembled WGS sequence"/>
</dbReference>
<dbReference type="RefSeq" id="WP_183340013.1">
    <property type="nucleotide sequence ID" value="NZ_JACHNU010000001.1"/>
</dbReference>
<dbReference type="InterPro" id="IPR005793">
    <property type="entry name" value="Formyl_trans_C"/>
</dbReference>
<feature type="region of interest" description="Disordered" evidence="1">
    <location>
        <begin position="299"/>
        <end position="322"/>
    </location>
</feature>
<evidence type="ECO:0000313" key="4">
    <source>
        <dbReference type="EMBL" id="MBB4661666.1"/>
    </source>
</evidence>
<dbReference type="EMBL" id="JACHNU010000001">
    <property type="protein sequence ID" value="MBB4661666.1"/>
    <property type="molecule type" value="Genomic_DNA"/>
</dbReference>
<dbReference type="Gene3D" id="3.40.50.12230">
    <property type="match status" value="1"/>
</dbReference>
<reference evidence="4 5" key="1">
    <citation type="submission" date="2020-08" db="EMBL/GenBank/DDBJ databases">
        <title>Genomic Encyclopedia of Archaeal and Bacterial Type Strains, Phase II (KMG-II): from individual species to whole genera.</title>
        <authorList>
            <person name="Goeker M."/>
        </authorList>
    </citation>
    <scope>NUCLEOTIDE SEQUENCE [LARGE SCALE GENOMIC DNA]</scope>
    <source>
        <strain evidence="4 5">DSM 23288</strain>
    </source>
</reference>
<evidence type="ECO:0000256" key="1">
    <source>
        <dbReference type="SAM" id="MobiDB-lite"/>
    </source>
</evidence>
<feature type="compositionally biased region" description="Basic and acidic residues" evidence="1">
    <location>
        <begin position="304"/>
        <end position="322"/>
    </location>
</feature>
<dbReference type="GO" id="GO:0099619">
    <property type="term" value="F:UDP-4-amino-4-deoxy-L-arabinose formyltransferase activity"/>
    <property type="evidence" value="ECO:0007669"/>
    <property type="project" value="UniProtKB-EC"/>
</dbReference>
<keyword evidence="4" id="KW-0808">Transferase</keyword>
<dbReference type="EC" id="1.1.1.305" evidence="4"/>
<keyword evidence="5" id="KW-1185">Reference proteome</keyword>
<dbReference type="PANTHER" id="PTHR11138">
    <property type="entry name" value="METHIONYL-TRNA FORMYLTRANSFERASE"/>
    <property type="match status" value="1"/>
</dbReference>
<dbReference type="Pfam" id="PF00551">
    <property type="entry name" value="Formyl_trans_N"/>
    <property type="match status" value="1"/>
</dbReference>
<dbReference type="InterPro" id="IPR002376">
    <property type="entry name" value="Formyl_transf_N"/>
</dbReference>
<keyword evidence="4" id="KW-0560">Oxidoreductase</keyword>
<gene>
    <name evidence="4" type="ORF">BDZ31_001239</name>
</gene>
<name>A0A840I9Z1_9ACTN</name>
<feature type="domain" description="Formyl transferase N-terminal" evidence="2">
    <location>
        <begin position="17"/>
        <end position="159"/>
    </location>
</feature>
<dbReference type="InterPro" id="IPR011034">
    <property type="entry name" value="Formyl_transferase-like_C_sf"/>
</dbReference>
<dbReference type="Pfam" id="PF02911">
    <property type="entry name" value="Formyl_trans_C"/>
    <property type="match status" value="1"/>
</dbReference>
<dbReference type="PANTHER" id="PTHR11138:SF5">
    <property type="entry name" value="METHIONYL-TRNA FORMYLTRANSFERASE, MITOCHONDRIAL"/>
    <property type="match status" value="1"/>
</dbReference>
<dbReference type="GO" id="GO:0004479">
    <property type="term" value="F:methionyl-tRNA formyltransferase activity"/>
    <property type="evidence" value="ECO:0007669"/>
    <property type="project" value="TreeGrafter"/>
</dbReference>
<protein>
    <submittedName>
        <fullName evidence="4">UDP-4-amino-4-deoxy-L-arabinose formyltransferase/UDP-glucuronic acid dehydrogenase (UDP-4-keto-hexauronic acid decarboxylating)</fullName>
        <ecNumber evidence="4">1.1.1.305</ecNumber>
        <ecNumber evidence="4">2.1.2.13</ecNumber>
    </submittedName>
</protein>
<proteinExistence type="predicted"/>
<dbReference type="InterPro" id="IPR036477">
    <property type="entry name" value="Formyl_transf_N_sf"/>
</dbReference>
<dbReference type="GO" id="GO:0099618">
    <property type="term" value="F:UDP-glucuronate dehydrogenase activity"/>
    <property type="evidence" value="ECO:0007669"/>
    <property type="project" value="UniProtKB-EC"/>
</dbReference>
<sequence length="322" mass="34367">MIVLIVAEEAAGVQALRCVGGRDDVRIAAVLTSQDDRRGASVAGAAARLGLPLRDPRLVRSPDFAGWIEEAGVDLLLNVHSLEIADAAVAAAPRIGSFNLHPGPLPELAGLNAPSWAICAGRDRHAVTLHWMMAGVDTGPIAYEAWFDVAPSDTGLRVSANCVRHGIPLLERLLADARRGADAIPAREQDLARRRWHGREAPYEGRVPWGLPARAVVDFVRASDYAPFPSPWGRPRATLDGVELEVVGAARSGERADAPPGTIGAARDDGVPVAAADEWVLVQRLRRDGERAAPAEALPAGRRFAVEDHRSVDRTSEEVGLP</sequence>
<dbReference type="GO" id="GO:0005829">
    <property type="term" value="C:cytosol"/>
    <property type="evidence" value="ECO:0007669"/>
    <property type="project" value="TreeGrafter"/>
</dbReference>
<organism evidence="4 5">
    <name type="scientific">Conexibacter arvalis</name>
    <dbReference type="NCBI Taxonomy" id="912552"/>
    <lineage>
        <taxon>Bacteria</taxon>
        <taxon>Bacillati</taxon>
        <taxon>Actinomycetota</taxon>
        <taxon>Thermoleophilia</taxon>
        <taxon>Solirubrobacterales</taxon>
        <taxon>Conexibacteraceae</taxon>
        <taxon>Conexibacter</taxon>
    </lineage>
</organism>
<dbReference type="SUPFAM" id="SSF53328">
    <property type="entry name" value="Formyltransferase"/>
    <property type="match status" value="1"/>
</dbReference>
<accession>A0A840I9Z1</accession>
<evidence type="ECO:0000259" key="2">
    <source>
        <dbReference type="Pfam" id="PF00551"/>
    </source>
</evidence>
<evidence type="ECO:0000313" key="5">
    <source>
        <dbReference type="Proteomes" id="UP000585272"/>
    </source>
</evidence>
<comment type="caution">
    <text evidence="4">The sequence shown here is derived from an EMBL/GenBank/DDBJ whole genome shotgun (WGS) entry which is preliminary data.</text>
</comment>